<dbReference type="OrthoDB" id="124397at2759"/>
<reference evidence="6" key="1">
    <citation type="submission" date="2014-03" db="EMBL/GenBank/DDBJ databases">
        <authorList>
            <person name="Casaregola S."/>
        </authorList>
    </citation>
    <scope>NUCLEOTIDE SEQUENCE [LARGE SCALE GENOMIC DNA]</scope>
    <source>
        <strain evidence="6">CLIB 918</strain>
    </source>
</reference>
<dbReference type="SUPFAM" id="SSF48452">
    <property type="entry name" value="TPR-like"/>
    <property type="match status" value="1"/>
</dbReference>
<keyword evidence="1" id="KW-0677">Repeat</keyword>
<keyword evidence="7" id="KW-1185">Reference proteome</keyword>
<comment type="function">
    <text evidence="4">Part of the endoplasmic reticulum membrane protein complex (EMC) that enables the energy-independent insertion into endoplasmic reticulum membranes of newly synthesized membrane proteins.</text>
</comment>
<evidence type="ECO:0000256" key="4">
    <source>
        <dbReference type="RuleBase" id="RU367091"/>
    </source>
</evidence>
<dbReference type="STRING" id="1173061.A0A0J9XBN1"/>
<evidence type="ECO:0000259" key="5">
    <source>
        <dbReference type="Pfam" id="PF22890"/>
    </source>
</evidence>
<dbReference type="Pfam" id="PF22890">
    <property type="entry name" value="TPR_EMC2"/>
    <property type="match status" value="1"/>
</dbReference>
<dbReference type="Proteomes" id="UP000242525">
    <property type="component" value="Unassembled WGS sequence"/>
</dbReference>
<accession>A0A0J9XBN1</accession>
<evidence type="ECO:0000313" key="6">
    <source>
        <dbReference type="EMBL" id="CDO54618.1"/>
    </source>
</evidence>
<organism evidence="6 7">
    <name type="scientific">Geotrichum candidum</name>
    <name type="common">Oospora lactis</name>
    <name type="synonym">Dipodascus geotrichum</name>
    <dbReference type="NCBI Taxonomy" id="1173061"/>
    <lineage>
        <taxon>Eukaryota</taxon>
        <taxon>Fungi</taxon>
        <taxon>Dikarya</taxon>
        <taxon>Ascomycota</taxon>
        <taxon>Saccharomycotina</taxon>
        <taxon>Dipodascomycetes</taxon>
        <taxon>Dipodascales</taxon>
        <taxon>Dipodascaceae</taxon>
        <taxon>Geotrichum</taxon>
    </lineage>
</organism>
<dbReference type="PROSITE" id="PS50005">
    <property type="entry name" value="TPR"/>
    <property type="match status" value="1"/>
</dbReference>
<dbReference type="GO" id="GO:0072546">
    <property type="term" value="C:EMC complex"/>
    <property type="evidence" value="ECO:0007669"/>
    <property type="project" value="UniProtKB-UniRule"/>
</dbReference>
<protein>
    <recommendedName>
        <fullName evidence="4">ER membrane protein complex subunit 2</fullName>
    </recommendedName>
</protein>
<keyword evidence="2 3" id="KW-0802">TPR repeat</keyword>
<keyword evidence="4" id="KW-0472">Membrane</keyword>
<comment type="similarity">
    <text evidence="4">Belongs to the EMC2 family.</text>
</comment>
<feature type="domain" description="EMC2 TPR-like" evidence="5">
    <location>
        <begin position="76"/>
        <end position="180"/>
    </location>
</feature>
<dbReference type="EMBL" id="CCBN010000008">
    <property type="protein sequence ID" value="CDO54618.1"/>
    <property type="molecule type" value="Genomic_DNA"/>
</dbReference>
<comment type="caution">
    <text evidence="6">The sequence shown here is derived from an EMBL/GenBank/DDBJ whole genome shotgun (WGS) entry which is preliminary data.</text>
</comment>
<dbReference type="InterPro" id="IPR039856">
    <property type="entry name" value="EMC2-like"/>
</dbReference>
<dbReference type="Gene3D" id="1.25.40.10">
    <property type="entry name" value="Tetratricopeptide repeat domain"/>
    <property type="match status" value="1"/>
</dbReference>
<keyword evidence="6" id="KW-0812">Transmembrane</keyword>
<keyword evidence="4" id="KW-0256">Endoplasmic reticulum</keyword>
<gene>
    <name evidence="6" type="ORF">BN980_GECA08s02056g</name>
</gene>
<feature type="repeat" description="TPR" evidence="3">
    <location>
        <begin position="138"/>
        <end position="171"/>
    </location>
</feature>
<dbReference type="SMART" id="SM00028">
    <property type="entry name" value="TPR"/>
    <property type="match status" value="1"/>
</dbReference>
<evidence type="ECO:0000256" key="2">
    <source>
        <dbReference type="ARBA" id="ARBA00022803"/>
    </source>
</evidence>
<dbReference type="InterPro" id="IPR055217">
    <property type="entry name" value="TPR_EMC2"/>
</dbReference>
<dbReference type="PANTHER" id="PTHR12760">
    <property type="entry name" value="TETRATRICOPEPTIDE REPEAT PROTEIN"/>
    <property type="match status" value="1"/>
</dbReference>
<evidence type="ECO:0000313" key="7">
    <source>
        <dbReference type="Proteomes" id="UP000242525"/>
    </source>
</evidence>
<evidence type="ECO:0000256" key="1">
    <source>
        <dbReference type="ARBA" id="ARBA00022737"/>
    </source>
</evidence>
<name>A0A0J9XBN1_GEOCN</name>
<comment type="subunit">
    <text evidence="4">Component of the ER membrane protein complex (EMC).</text>
</comment>
<dbReference type="InterPro" id="IPR011990">
    <property type="entry name" value="TPR-like_helical_dom_sf"/>
</dbReference>
<evidence type="ECO:0000256" key="3">
    <source>
        <dbReference type="PROSITE-ProRule" id="PRU00339"/>
    </source>
</evidence>
<sequence length="285" mass="32563">MQQEKAFTASPSELATLYKQSRQFLTQYQGSIDDETWFGLLQQHFYLSLLSSHDNDASLMLGRITDRFSEKTGRVALMKSQYIEATEGPQAAIKYLESRPDNDLLSLKRKASFSKFNGNFKEYIDKLLEIADIIPTDSELWAELGEAYFASGQFLQAIHAYQEVILLTPHAYNIFARIAEIYHTLVVRNPNYNFVDKLEYLRLSVQHYLRAVELCPVYVRGWAGVQIVSQKILTLSESSSKLQADDKKKYTELAEFAERKLLYIVSEKKATPDNLAAANAILGEY</sequence>
<dbReference type="AlphaFoldDB" id="A0A0J9XBN1"/>
<proteinExistence type="inferred from homology"/>
<comment type="subcellular location">
    <subcellularLocation>
        <location evidence="4">Endoplasmic reticulum membrane</location>
        <topology evidence="4">Peripheral membrane protein</topology>
        <orientation evidence="4">Cytoplasmic side</orientation>
    </subcellularLocation>
</comment>
<dbReference type="InterPro" id="IPR019734">
    <property type="entry name" value="TPR_rpt"/>
</dbReference>